<dbReference type="Proteomes" id="UP000017590">
    <property type="component" value="Chromosome"/>
</dbReference>
<dbReference type="EMBL" id="CP006763">
    <property type="protein sequence ID" value="AGY75884.2"/>
    <property type="molecule type" value="Genomic_DNA"/>
</dbReference>
<organism evidence="1 2">
    <name type="scientific">Clostridium autoethanogenum DSM 10061</name>
    <dbReference type="NCBI Taxonomy" id="1341692"/>
    <lineage>
        <taxon>Bacteria</taxon>
        <taxon>Bacillati</taxon>
        <taxon>Bacillota</taxon>
        <taxon>Clostridia</taxon>
        <taxon>Eubacteriales</taxon>
        <taxon>Clostridiaceae</taxon>
        <taxon>Clostridium</taxon>
    </lineage>
</organism>
<evidence type="ECO:0000313" key="2">
    <source>
        <dbReference type="Proteomes" id="UP000017590"/>
    </source>
</evidence>
<dbReference type="RefSeq" id="WP_148639460.1">
    <property type="nucleotide sequence ID" value="NC_022592.1"/>
</dbReference>
<protein>
    <submittedName>
        <fullName evidence="1">Uncharacterized protein</fullName>
    </submittedName>
</protein>
<accession>A0ABM5NU67</accession>
<keyword evidence="2" id="KW-1185">Reference proteome</keyword>
<sequence>MDKYNIFMKDKNWKYDFKEEFPKSFDSEASWLSQFIFKKLFEYKFKVYIEGISKISMEMDDSIKFSFDLMNNPKPSSRDFYRIGSNA</sequence>
<reference evidence="2" key="1">
    <citation type="journal article" date="2014" name="Biotechnol. Biofuels">
        <title>Comparison of single-molecule sequencing and hybrid approaches for finishing the genome of Clostridium autoethanogenum and analysis of CRISPR systems in industrial relevant Clostridia.</title>
        <authorList>
            <person name="Brown S.D."/>
            <person name="Nagaraju S."/>
            <person name="Utturkar S."/>
            <person name="De Tissera S."/>
            <person name="Segovia S."/>
            <person name="Mitchell W."/>
            <person name="Land M.L."/>
            <person name="Dassanayake A."/>
            <person name="Kopke M."/>
        </authorList>
    </citation>
    <scope>NUCLEOTIDE SEQUENCE [LARGE SCALE GENOMIC DNA]</scope>
    <source>
        <strain evidence="2">DSM 10061</strain>
    </source>
</reference>
<name>A0ABM5NU67_9CLOT</name>
<evidence type="ECO:0000313" key="1">
    <source>
        <dbReference type="EMBL" id="AGY75884.2"/>
    </source>
</evidence>
<proteinExistence type="predicted"/>
<gene>
    <name evidence="1" type="ORF">CAETHG_1663</name>
</gene>